<reference evidence="4" key="2">
    <citation type="submission" date="2025-08" db="UniProtKB">
        <authorList>
            <consortium name="RefSeq"/>
        </authorList>
    </citation>
    <scope>IDENTIFICATION</scope>
</reference>
<keyword evidence="3" id="KW-1185">Reference proteome</keyword>
<feature type="compositionally biased region" description="Polar residues" evidence="1">
    <location>
        <begin position="70"/>
        <end position="94"/>
    </location>
</feature>
<protein>
    <submittedName>
        <fullName evidence="4">Uncharacterized protein LOC114075228</fullName>
    </submittedName>
</protein>
<evidence type="ECO:0000313" key="3">
    <source>
        <dbReference type="Proteomes" id="UP000694930"/>
    </source>
</evidence>
<name>A0ABM1V110_SOLPN</name>
<organism evidence="3 4">
    <name type="scientific">Solanum pennellii</name>
    <name type="common">Tomato</name>
    <name type="synonym">Lycopersicon pennellii</name>
    <dbReference type="NCBI Taxonomy" id="28526"/>
    <lineage>
        <taxon>Eukaryota</taxon>
        <taxon>Viridiplantae</taxon>
        <taxon>Streptophyta</taxon>
        <taxon>Embryophyta</taxon>
        <taxon>Tracheophyta</taxon>
        <taxon>Spermatophyta</taxon>
        <taxon>Magnoliopsida</taxon>
        <taxon>eudicotyledons</taxon>
        <taxon>Gunneridae</taxon>
        <taxon>Pentapetalae</taxon>
        <taxon>asterids</taxon>
        <taxon>lamiids</taxon>
        <taxon>Solanales</taxon>
        <taxon>Solanaceae</taxon>
        <taxon>Solanoideae</taxon>
        <taxon>Solaneae</taxon>
        <taxon>Solanum</taxon>
        <taxon>Solanum subgen. Lycopersicon</taxon>
    </lineage>
</organism>
<keyword evidence="2" id="KW-0812">Transmembrane</keyword>
<dbReference type="GeneID" id="114075228"/>
<evidence type="ECO:0000256" key="2">
    <source>
        <dbReference type="SAM" id="Phobius"/>
    </source>
</evidence>
<dbReference type="RefSeq" id="XP_027769428.1">
    <property type="nucleotide sequence ID" value="XM_027913627.1"/>
</dbReference>
<gene>
    <name evidence="4" type="primary">LOC114075228</name>
</gene>
<dbReference type="Proteomes" id="UP000694930">
    <property type="component" value="Chromosome 12"/>
</dbReference>
<keyword evidence="2" id="KW-1133">Transmembrane helix</keyword>
<sequence>MRQAAAPFPLFSDLSSLLFSMFFSFSLFAEPPGSRLRRRTVTGSSDPTPVTTTRRCLISISGEHLRKPAPTSTNSTLLLFSNQDEQHTPASISRSLPLFVDEKDERGRNR</sequence>
<evidence type="ECO:0000256" key="1">
    <source>
        <dbReference type="SAM" id="MobiDB-lite"/>
    </source>
</evidence>
<feature type="transmembrane region" description="Helical" evidence="2">
    <location>
        <begin position="6"/>
        <end position="29"/>
    </location>
</feature>
<accession>A0ABM1V110</accession>
<keyword evidence="2" id="KW-0472">Membrane</keyword>
<evidence type="ECO:0000313" key="4">
    <source>
        <dbReference type="RefSeq" id="XP_027769428.1"/>
    </source>
</evidence>
<feature type="compositionally biased region" description="Basic and acidic residues" evidence="1">
    <location>
        <begin position="100"/>
        <end position="110"/>
    </location>
</feature>
<feature type="region of interest" description="Disordered" evidence="1">
    <location>
        <begin position="64"/>
        <end position="110"/>
    </location>
</feature>
<proteinExistence type="predicted"/>
<reference evidence="3" key="1">
    <citation type="journal article" date="2014" name="Nat. Genet.">
        <title>The genome of the stress-tolerant wild tomato species Solanum pennellii.</title>
        <authorList>
            <person name="Bolger A."/>
            <person name="Scossa F."/>
            <person name="Bolger M.E."/>
            <person name="Lanz C."/>
            <person name="Maumus F."/>
            <person name="Tohge T."/>
            <person name="Quesneville H."/>
            <person name="Alseekh S."/>
            <person name="Sorensen I."/>
            <person name="Lichtenstein G."/>
            <person name="Fich E.A."/>
            <person name="Conte M."/>
            <person name="Keller H."/>
            <person name="Schneeberger K."/>
            <person name="Schwacke R."/>
            <person name="Ofner I."/>
            <person name="Vrebalov J."/>
            <person name="Xu Y."/>
            <person name="Osorio S."/>
            <person name="Aflitos S.A."/>
            <person name="Schijlen E."/>
            <person name="Jimenez-Gomez J.M."/>
            <person name="Ryngajllo M."/>
            <person name="Kimura S."/>
            <person name="Kumar R."/>
            <person name="Koenig D."/>
            <person name="Headland L.R."/>
            <person name="Maloof J.N."/>
            <person name="Sinha N."/>
            <person name="van Ham R.C."/>
            <person name="Lankhorst R.K."/>
            <person name="Mao L."/>
            <person name="Vogel A."/>
            <person name="Arsova B."/>
            <person name="Panstruga R."/>
            <person name="Fei Z."/>
            <person name="Rose J.K."/>
            <person name="Zamir D."/>
            <person name="Carrari F."/>
            <person name="Giovannoni J.J."/>
            <person name="Weigel D."/>
            <person name="Usadel B."/>
            <person name="Fernie A.R."/>
        </authorList>
    </citation>
    <scope>NUCLEOTIDE SEQUENCE [LARGE SCALE GENOMIC DNA]</scope>
    <source>
        <strain evidence="3">cv. LA0716</strain>
    </source>
</reference>